<keyword evidence="3" id="KW-1185">Reference proteome</keyword>
<sequence>MTGDLFADAIRSPEQLRSLYEAPSPLAARKQISEIDEMARRFIACSPLVFISSTSAAGDCDVTPRGGPAGFVTVLDDKHLVIPDATGNKRLDTWHNVLETGRAGLLFLIPGRGQTLRINGAACVSARPELLDSLTAVGKAPRSALVLRAEEVYAHCPKAFVRSKTWQPESWLDPSAQPSPAELTHAHLRSPEITIAMVEQSQRDSLLYRLE</sequence>
<dbReference type="NCBIfam" id="TIGR04025">
    <property type="entry name" value="PPOX_FMN_DR2398"/>
    <property type="match status" value="1"/>
</dbReference>
<organism evidence="2 3">
    <name type="scientific">Crossiella cryophila</name>
    <dbReference type="NCBI Taxonomy" id="43355"/>
    <lineage>
        <taxon>Bacteria</taxon>
        <taxon>Bacillati</taxon>
        <taxon>Actinomycetota</taxon>
        <taxon>Actinomycetes</taxon>
        <taxon>Pseudonocardiales</taxon>
        <taxon>Pseudonocardiaceae</taxon>
        <taxon>Crossiella</taxon>
    </lineage>
</organism>
<protein>
    <submittedName>
        <fullName evidence="2">PPOX class probable FMN-dependent enzyme</fullName>
    </submittedName>
</protein>
<proteinExistence type="predicted"/>
<dbReference type="RefSeq" id="WP_185004967.1">
    <property type="nucleotide sequence ID" value="NZ_BAAAUI010000025.1"/>
</dbReference>
<feature type="domain" description="Pyridoxamine 5'-phosphate oxidase N-terminal" evidence="1">
    <location>
        <begin position="36"/>
        <end position="156"/>
    </location>
</feature>
<dbReference type="Gene3D" id="2.30.110.10">
    <property type="entry name" value="Electron Transport, Fmn-binding Protein, Chain A"/>
    <property type="match status" value="1"/>
</dbReference>
<dbReference type="InterPro" id="IPR012349">
    <property type="entry name" value="Split_barrel_FMN-bd"/>
</dbReference>
<dbReference type="InterPro" id="IPR024029">
    <property type="entry name" value="Pyridox_Oxase_FMN-dep"/>
</dbReference>
<dbReference type="Pfam" id="PF01243">
    <property type="entry name" value="PNPOx_N"/>
    <property type="match status" value="1"/>
</dbReference>
<dbReference type="SUPFAM" id="SSF50475">
    <property type="entry name" value="FMN-binding split barrel"/>
    <property type="match status" value="1"/>
</dbReference>
<evidence type="ECO:0000313" key="3">
    <source>
        <dbReference type="Proteomes" id="UP000533598"/>
    </source>
</evidence>
<dbReference type="Proteomes" id="UP000533598">
    <property type="component" value="Unassembled WGS sequence"/>
</dbReference>
<dbReference type="PANTHER" id="PTHR42815">
    <property type="entry name" value="FAD-BINDING, PUTATIVE (AFU_ORTHOLOGUE AFUA_6G07600)-RELATED"/>
    <property type="match status" value="1"/>
</dbReference>
<accession>A0A7W7FVD8</accession>
<name>A0A7W7FVD8_9PSEU</name>
<dbReference type="EMBL" id="JACHMH010000001">
    <property type="protein sequence ID" value="MBB4679192.1"/>
    <property type="molecule type" value="Genomic_DNA"/>
</dbReference>
<comment type="caution">
    <text evidence="2">The sequence shown here is derived from an EMBL/GenBank/DDBJ whole genome shotgun (WGS) entry which is preliminary data.</text>
</comment>
<evidence type="ECO:0000313" key="2">
    <source>
        <dbReference type="EMBL" id="MBB4679192.1"/>
    </source>
</evidence>
<gene>
    <name evidence="2" type="ORF">HNR67_005310</name>
</gene>
<reference evidence="2 3" key="1">
    <citation type="submission" date="2020-08" db="EMBL/GenBank/DDBJ databases">
        <title>Sequencing the genomes of 1000 actinobacteria strains.</title>
        <authorList>
            <person name="Klenk H.-P."/>
        </authorList>
    </citation>
    <scope>NUCLEOTIDE SEQUENCE [LARGE SCALE GENOMIC DNA]</scope>
    <source>
        <strain evidence="2 3">DSM 44230</strain>
    </source>
</reference>
<dbReference type="PANTHER" id="PTHR42815:SF2">
    <property type="entry name" value="FAD-BINDING, PUTATIVE (AFU_ORTHOLOGUE AFUA_6G07600)-RELATED"/>
    <property type="match status" value="1"/>
</dbReference>
<evidence type="ECO:0000259" key="1">
    <source>
        <dbReference type="Pfam" id="PF01243"/>
    </source>
</evidence>
<dbReference type="InterPro" id="IPR011576">
    <property type="entry name" value="Pyridox_Oxase_N"/>
</dbReference>
<dbReference type="AlphaFoldDB" id="A0A7W7FVD8"/>